<dbReference type="EMBL" id="JAAQQR010000009">
    <property type="protein sequence ID" value="NID06523.1"/>
    <property type="molecule type" value="Genomic_DNA"/>
</dbReference>
<gene>
    <name evidence="5" type="ORF">HBF26_16635</name>
</gene>
<evidence type="ECO:0000313" key="5">
    <source>
        <dbReference type="EMBL" id="NID06523.1"/>
    </source>
</evidence>
<dbReference type="PANTHER" id="PTHR32347:SF14">
    <property type="entry name" value="EFFLUX SYSTEM COMPONENT YKNX-RELATED"/>
    <property type="match status" value="1"/>
</dbReference>
<evidence type="ECO:0000313" key="6">
    <source>
        <dbReference type="Proteomes" id="UP001429601"/>
    </source>
</evidence>
<dbReference type="Gene3D" id="2.40.30.170">
    <property type="match status" value="1"/>
</dbReference>
<evidence type="ECO:0000256" key="2">
    <source>
        <dbReference type="ARBA" id="ARBA00009477"/>
    </source>
</evidence>
<feature type="domain" description="YknX-like C-terminal permuted SH3-like" evidence="4">
    <location>
        <begin position="359"/>
        <end position="419"/>
    </location>
</feature>
<dbReference type="InterPro" id="IPR006143">
    <property type="entry name" value="RND_pump_MFP"/>
</dbReference>
<name>A0ABX0QC81_9GAMM</name>
<keyword evidence="6" id="KW-1185">Reference proteome</keyword>
<dbReference type="Gene3D" id="2.40.420.20">
    <property type="match status" value="1"/>
</dbReference>
<dbReference type="Pfam" id="PF25989">
    <property type="entry name" value="YknX_C"/>
    <property type="match status" value="1"/>
</dbReference>
<reference evidence="5 6" key="1">
    <citation type="journal article" date="2011" name="Curr. Microbiol.">
        <title>Luteibacter jiangsuensis sp. nov.: a methamidophos-degrading bacterium isolated from a methamidophos-manufacturing factory.</title>
        <authorList>
            <person name="Wang L."/>
            <person name="Wang G.L."/>
            <person name="Li S.P."/>
            <person name="Jiang J.D."/>
        </authorList>
    </citation>
    <scope>NUCLEOTIDE SEQUENCE [LARGE SCALE GENOMIC DNA]</scope>
    <source>
        <strain evidence="5 6">CGMCC 1.10133</strain>
    </source>
</reference>
<proteinExistence type="inferred from homology"/>
<protein>
    <submittedName>
        <fullName evidence="5">Efflux RND transporter periplasmic adaptor subunit</fullName>
    </submittedName>
</protein>
<keyword evidence="3" id="KW-0175">Coiled coil</keyword>
<dbReference type="Gene3D" id="1.10.287.470">
    <property type="entry name" value="Helix hairpin bin"/>
    <property type="match status" value="1"/>
</dbReference>
<dbReference type="RefSeq" id="WP_167129015.1">
    <property type="nucleotide sequence ID" value="NZ_JAAQQR010000009.1"/>
</dbReference>
<comment type="similarity">
    <text evidence="2">Belongs to the membrane fusion protein (MFP) (TC 8.A.1) family.</text>
</comment>
<dbReference type="Proteomes" id="UP001429601">
    <property type="component" value="Unassembled WGS sequence"/>
</dbReference>
<evidence type="ECO:0000256" key="3">
    <source>
        <dbReference type="ARBA" id="ARBA00023054"/>
    </source>
</evidence>
<accession>A0ABX0QC81</accession>
<dbReference type="PANTHER" id="PTHR32347">
    <property type="entry name" value="EFFLUX SYSTEM COMPONENT YKNX-RELATED"/>
    <property type="match status" value="1"/>
</dbReference>
<comment type="subcellular location">
    <subcellularLocation>
        <location evidence="1">Cell envelope</location>
    </subcellularLocation>
</comment>
<evidence type="ECO:0000256" key="1">
    <source>
        <dbReference type="ARBA" id="ARBA00004196"/>
    </source>
</evidence>
<dbReference type="InterPro" id="IPR058637">
    <property type="entry name" value="YknX-like_C"/>
</dbReference>
<dbReference type="InterPro" id="IPR050465">
    <property type="entry name" value="UPF0194_transport"/>
</dbReference>
<sequence length="423" mass="45595">MIRDTSAQDRLVEVRPNRKRKFLLIGAGVAAAVLVALAAPRIGTMFSADTSVSASRLSFGTVTRGPFVRDIAAEGKVVAAVSPTMYATSAGAVVLKVHAGDVVKKGQVLAVITSPELTSKLSQEKSAADAMEVDYLRAQIDAKKKRSELQKAFDNAVIDQTAAERDLNRYESAYGKGAVPQSDVDKAKSTLDKAQITAKHAKTDLSMDNDSLTFDVQAKKLAHDRQVYLVQDLERQVEDLNVKSPVDGQVGQLFIAERATVAKDAQLLSVIDLSALEVEMKVPESFARDLAIGMPGEISGNGKTWNGKVSAVSPEVVNGEVAARLRFDGETPKQLRQSQRLSVRILLDKRDNVLTVQRGSFVDESAGRYAYVVNDGMADRRDIRVGASSIDKVEILDGLKEGDKIVISGADTFGDAKHVAISR</sequence>
<dbReference type="NCBIfam" id="TIGR01730">
    <property type="entry name" value="RND_mfp"/>
    <property type="match status" value="1"/>
</dbReference>
<organism evidence="5 6">
    <name type="scientific">Luteibacter jiangsuensis</name>
    <dbReference type="NCBI Taxonomy" id="637577"/>
    <lineage>
        <taxon>Bacteria</taxon>
        <taxon>Pseudomonadati</taxon>
        <taxon>Pseudomonadota</taxon>
        <taxon>Gammaproteobacteria</taxon>
        <taxon>Lysobacterales</taxon>
        <taxon>Rhodanobacteraceae</taxon>
        <taxon>Luteibacter</taxon>
    </lineage>
</organism>
<dbReference type="Gene3D" id="2.40.50.100">
    <property type="match status" value="1"/>
</dbReference>
<comment type="caution">
    <text evidence="5">The sequence shown here is derived from an EMBL/GenBank/DDBJ whole genome shotgun (WGS) entry which is preliminary data.</text>
</comment>
<evidence type="ECO:0000259" key="4">
    <source>
        <dbReference type="Pfam" id="PF25989"/>
    </source>
</evidence>